<proteinExistence type="predicted"/>
<dbReference type="InterPro" id="IPR001563">
    <property type="entry name" value="Peptidase_S10"/>
</dbReference>
<gene>
    <name evidence="7" type="ORF">KEU06_15440</name>
</gene>
<dbReference type="PROSITE" id="PS00131">
    <property type="entry name" value="CARBOXYPEPT_SER_SER"/>
    <property type="match status" value="1"/>
</dbReference>
<evidence type="ECO:0000256" key="5">
    <source>
        <dbReference type="ARBA" id="ARBA00023180"/>
    </source>
</evidence>
<protein>
    <submittedName>
        <fullName evidence="7">Peptidase S10</fullName>
    </submittedName>
</protein>
<dbReference type="RefSeq" id="WP_188255544.1">
    <property type="nucleotide sequence ID" value="NZ_JABVCF010000007.1"/>
</dbReference>
<dbReference type="GO" id="GO:0006508">
    <property type="term" value="P:proteolysis"/>
    <property type="evidence" value="ECO:0007669"/>
    <property type="project" value="UniProtKB-KW"/>
</dbReference>
<evidence type="ECO:0000313" key="7">
    <source>
        <dbReference type="EMBL" id="MBS3650006.1"/>
    </source>
</evidence>
<keyword evidence="2" id="KW-0645">Protease</keyword>
<organism evidence="7 8">
    <name type="scientific">Pseudaminobacter soli</name>
    <name type="common">ex Zhang et al. 2022</name>
    <dbReference type="NCBI Taxonomy" id="2831468"/>
    <lineage>
        <taxon>Bacteria</taxon>
        <taxon>Pseudomonadati</taxon>
        <taxon>Pseudomonadota</taxon>
        <taxon>Alphaproteobacteria</taxon>
        <taxon>Hyphomicrobiales</taxon>
        <taxon>Phyllobacteriaceae</taxon>
        <taxon>Pseudaminobacter</taxon>
    </lineage>
</organism>
<dbReference type="EMBL" id="JAGWCR010000007">
    <property type="protein sequence ID" value="MBS3650006.1"/>
    <property type="molecule type" value="Genomic_DNA"/>
</dbReference>
<evidence type="ECO:0000256" key="1">
    <source>
        <dbReference type="ARBA" id="ARBA00022645"/>
    </source>
</evidence>
<keyword evidence="4" id="KW-0378">Hydrolase</keyword>
<dbReference type="Proteomes" id="UP000680348">
    <property type="component" value="Unassembled WGS sequence"/>
</dbReference>
<dbReference type="AlphaFoldDB" id="A0A942E2V6"/>
<feature type="signal peptide" evidence="6">
    <location>
        <begin position="1"/>
        <end position="23"/>
    </location>
</feature>
<evidence type="ECO:0000256" key="6">
    <source>
        <dbReference type="SAM" id="SignalP"/>
    </source>
</evidence>
<keyword evidence="1" id="KW-0121">Carboxypeptidase</keyword>
<dbReference type="Gene3D" id="3.40.50.1820">
    <property type="entry name" value="alpha/beta hydrolase"/>
    <property type="match status" value="1"/>
</dbReference>
<evidence type="ECO:0000313" key="8">
    <source>
        <dbReference type="Proteomes" id="UP000680348"/>
    </source>
</evidence>
<comment type="caution">
    <text evidence="7">The sequence shown here is derived from an EMBL/GenBank/DDBJ whole genome shotgun (WGS) entry which is preliminary data.</text>
</comment>
<dbReference type="InterPro" id="IPR029058">
    <property type="entry name" value="AB_hydrolase_fold"/>
</dbReference>
<evidence type="ECO:0000256" key="2">
    <source>
        <dbReference type="ARBA" id="ARBA00022670"/>
    </source>
</evidence>
<dbReference type="InterPro" id="IPR018202">
    <property type="entry name" value="Ser_caboxypep_ser_AS"/>
</dbReference>
<evidence type="ECO:0000256" key="4">
    <source>
        <dbReference type="ARBA" id="ARBA00022801"/>
    </source>
</evidence>
<name>A0A942E2V6_9HYPH</name>
<accession>A0A942E2V6</accession>
<dbReference type="Pfam" id="PF00450">
    <property type="entry name" value="Peptidase_S10"/>
    <property type="match status" value="1"/>
</dbReference>
<keyword evidence="3 6" id="KW-0732">Signal</keyword>
<dbReference type="GO" id="GO:0004185">
    <property type="term" value="F:serine-type carboxypeptidase activity"/>
    <property type="evidence" value="ECO:0007669"/>
    <property type="project" value="InterPro"/>
</dbReference>
<dbReference type="PANTHER" id="PTHR11802:SF3">
    <property type="entry name" value="RETINOID-INDUCIBLE SERINE CARBOXYPEPTIDASE"/>
    <property type="match status" value="1"/>
</dbReference>
<keyword evidence="8" id="KW-1185">Reference proteome</keyword>
<keyword evidence="5" id="KW-0325">Glycoprotein</keyword>
<dbReference type="PANTHER" id="PTHR11802">
    <property type="entry name" value="SERINE PROTEASE FAMILY S10 SERINE CARBOXYPEPTIDASE"/>
    <property type="match status" value="1"/>
</dbReference>
<evidence type="ECO:0000256" key="3">
    <source>
        <dbReference type="ARBA" id="ARBA00022729"/>
    </source>
</evidence>
<sequence>MRAMLKTIVLVLSLMAGASIGYAQDEGKPTPSRGAISLIPEPQSTMHSVTVGGKVLAYEAKAGMLPLLSGDGSVTANIFYVSYTARPHGGTVEPPKRPVTFVFNGGPGAASAYLHLGGLGPRILASGEDGMFLPPPQKLIDNPDSWLDMTDLVFVDPVGTGYSRAAPGHKEEDFWGVNEDAASLGSFIRLYLAQTGRTASPIFLAGESYGGFRVALLARTLQEDVGITPSGIVLISPALEFMLVQPDEFDLLHWAIELPSMAAVRLISEGVTGRQLEQHLADVERYATGDYLVALASGLESGGSQASSRVAEITGLPADLVERNFARIPTALFAREFARARGLALSLYDGSVEGPDLSPGSMRGAGVDPVFDRSVPALTAAFVHYVSSELNFRTDLSYRLLNRDASRHWNYGSSRQGYAGVMNDLQRARALNPSLAVVIVNGYTDLITPYLATRYLVNQLPTLKGVKPIRAEVLPGGHMMYFRNDGRAALKQVASEIYRRTG</sequence>
<feature type="chain" id="PRO_5036889325" evidence="6">
    <location>
        <begin position="24"/>
        <end position="502"/>
    </location>
</feature>
<reference evidence="7" key="1">
    <citation type="submission" date="2021-04" db="EMBL/GenBank/DDBJ databases">
        <title>Pseudaminobacter soli sp. nov., isolated from paddy soil contaminated by heavy metals.</title>
        <authorList>
            <person name="Zhang K."/>
        </authorList>
    </citation>
    <scope>NUCLEOTIDE SEQUENCE</scope>
    <source>
        <strain evidence="7">19-2017</strain>
    </source>
</reference>
<dbReference type="SUPFAM" id="SSF53474">
    <property type="entry name" value="alpha/beta-Hydrolases"/>
    <property type="match status" value="1"/>
</dbReference>